<name>A0A1T5HVQ7_9GAMM</name>
<evidence type="ECO:0000313" key="1">
    <source>
        <dbReference type="EMBL" id="SKC30792.1"/>
    </source>
</evidence>
<dbReference type="RefSeq" id="WP_144396131.1">
    <property type="nucleotide sequence ID" value="NZ_CP175535.1"/>
</dbReference>
<dbReference type="OrthoDB" id="5828245at2"/>
<evidence type="ECO:0000313" key="2">
    <source>
        <dbReference type="Proteomes" id="UP000189966"/>
    </source>
</evidence>
<reference evidence="1 2" key="1">
    <citation type="submission" date="2017-02" db="EMBL/GenBank/DDBJ databases">
        <authorList>
            <person name="Peterson S.W."/>
        </authorList>
    </citation>
    <scope>NUCLEOTIDE SEQUENCE [LARGE SCALE GENOMIC DNA]</scope>
    <source>
        <strain evidence="2">type strain: NCCB 100098</strain>
    </source>
</reference>
<dbReference type="EMBL" id="FUZI01000001">
    <property type="protein sequence ID" value="SKC30792.1"/>
    <property type="molecule type" value="Genomic_DNA"/>
</dbReference>
<organism evidence="1 2">
    <name type="scientific">Photobacterium piscicola</name>
    <dbReference type="NCBI Taxonomy" id="1378299"/>
    <lineage>
        <taxon>Bacteria</taxon>
        <taxon>Pseudomonadati</taxon>
        <taxon>Pseudomonadota</taxon>
        <taxon>Gammaproteobacteria</taxon>
        <taxon>Vibrionales</taxon>
        <taxon>Vibrionaceae</taxon>
        <taxon>Photobacterium</taxon>
    </lineage>
</organism>
<protein>
    <submittedName>
        <fullName evidence="1">Uncharacterized protein</fullName>
    </submittedName>
</protein>
<sequence>MRFSQKVSLMLGVSLFLLTLLLISVAGRTYKTETAIGRVIDTNIDFFQKQDPLHLQVMSEQTNSMINLKINDGLYCPVGAQVVFVKTTCALFGDDAYEFISCGL</sequence>
<dbReference type="Proteomes" id="UP000189966">
    <property type="component" value="Unassembled WGS sequence"/>
</dbReference>
<gene>
    <name evidence="1" type="ORF">CZ809_00269</name>
</gene>
<accession>A0A1T5HVQ7</accession>
<proteinExistence type="predicted"/>
<dbReference type="AlphaFoldDB" id="A0A1T5HVQ7"/>